<dbReference type="AlphaFoldDB" id="A0A2B4RQS4"/>
<evidence type="ECO:0000313" key="3">
    <source>
        <dbReference type="EMBL" id="PFX18900.1"/>
    </source>
</evidence>
<dbReference type="PANTHER" id="PTHR21446">
    <property type="entry name" value="DUF3504 DOMAIN-CONTAINING PROTEIN"/>
    <property type="match status" value="1"/>
</dbReference>
<feature type="region of interest" description="Disordered" evidence="2">
    <location>
        <begin position="379"/>
        <end position="412"/>
    </location>
</feature>
<dbReference type="InterPro" id="IPR011010">
    <property type="entry name" value="DNA_brk_join_enz"/>
</dbReference>
<dbReference type="InterPro" id="IPR052787">
    <property type="entry name" value="MAVS"/>
</dbReference>
<evidence type="ECO:0000313" key="4">
    <source>
        <dbReference type="Proteomes" id="UP000225706"/>
    </source>
</evidence>
<dbReference type="GO" id="GO:0006310">
    <property type="term" value="P:DNA recombination"/>
    <property type="evidence" value="ECO:0007669"/>
    <property type="project" value="UniProtKB-KW"/>
</dbReference>
<name>A0A2B4RQS4_STYPI</name>
<proteinExistence type="predicted"/>
<comment type="caution">
    <text evidence="3">The sequence shown here is derived from an EMBL/GenBank/DDBJ whole genome shotgun (WGS) entry which is preliminary data.</text>
</comment>
<dbReference type="OrthoDB" id="5982522at2759"/>
<dbReference type="GO" id="GO:0003677">
    <property type="term" value="F:DNA binding"/>
    <property type="evidence" value="ECO:0007669"/>
    <property type="project" value="InterPro"/>
</dbReference>
<dbReference type="Gene3D" id="1.10.443.10">
    <property type="entry name" value="Intergrase catalytic core"/>
    <property type="match status" value="1"/>
</dbReference>
<gene>
    <name evidence="3" type="ORF">AWC38_SpisGene16697</name>
</gene>
<evidence type="ECO:0000256" key="1">
    <source>
        <dbReference type="ARBA" id="ARBA00023172"/>
    </source>
</evidence>
<organism evidence="3 4">
    <name type="scientific">Stylophora pistillata</name>
    <name type="common">Smooth cauliflower coral</name>
    <dbReference type="NCBI Taxonomy" id="50429"/>
    <lineage>
        <taxon>Eukaryota</taxon>
        <taxon>Metazoa</taxon>
        <taxon>Cnidaria</taxon>
        <taxon>Anthozoa</taxon>
        <taxon>Hexacorallia</taxon>
        <taxon>Scleractinia</taxon>
        <taxon>Astrocoeniina</taxon>
        <taxon>Pocilloporidae</taxon>
        <taxon>Stylophora</taxon>
    </lineage>
</organism>
<dbReference type="SUPFAM" id="SSF56349">
    <property type="entry name" value="DNA breaking-rejoining enzymes"/>
    <property type="match status" value="1"/>
</dbReference>
<reference evidence="4" key="1">
    <citation type="journal article" date="2017" name="bioRxiv">
        <title>Comparative analysis of the genomes of Stylophora pistillata and Acropora digitifera provides evidence for extensive differences between species of corals.</title>
        <authorList>
            <person name="Voolstra C.R."/>
            <person name="Li Y."/>
            <person name="Liew Y.J."/>
            <person name="Baumgarten S."/>
            <person name="Zoccola D."/>
            <person name="Flot J.-F."/>
            <person name="Tambutte S."/>
            <person name="Allemand D."/>
            <person name="Aranda M."/>
        </authorList>
    </citation>
    <scope>NUCLEOTIDE SEQUENCE [LARGE SCALE GENOMIC DNA]</scope>
</reference>
<keyword evidence="4" id="KW-1185">Reference proteome</keyword>
<feature type="region of interest" description="Disordered" evidence="2">
    <location>
        <begin position="79"/>
        <end position="109"/>
    </location>
</feature>
<keyword evidence="1" id="KW-0233">DNA recombination</keyword>
<evidence type="ECO:0008006" key="5">
    <source>
        <dbReference type="Google" id="ProtNLM"/>
    </source>
</evidence>
<accession>A0A2B4RQS4</accession>
<sequence length="639" mass="73437">MNRVNQDQDNDNLIIGSTDVIALYPSLDIEFTIDKVCEVFYESNISIRSINSQELGLYLALTTSPEVLARMEITNVCPTRKTNRGRPPTITASGSEEQKEKRFKSWNPPVTQPDERAKRIMLKEALRVVLTVIMKNHVFTFDNEIRKQIRGGPIGLKLTGVLAQIFMIWWDEKFATRLNELAIVMKMNKRYVDDINMAVQATPVGMRYKDGKTHMDERSVAEDQGISDDERTMTLIKQIGNDIHPSIQLEIDYPSKHQDGKLPILDLKVWMETKGEETDRQDEKASASVIMYEFYSKSMASKTVIHARSAVSWSTKRTVLTQEVLRVLLNCSRLLPWERVVENVNEMVLRMQYSGYSKKFRYEVVDSALKAFRARQRAERKGERPLHRPKEWRKVEREKEKSERKSNCSVEKEARMYSTSEDPLFDGLKCLKNYLQKLNPACEALFQYPKRTVKSEDKVWYYNKSLRVNKIEGMMKEISKLTSLSRIYTNHSVRATAITLWSNAQVPSRHIMAISGHRCEASRRNYKTRPSSEQLRACLDILSGALNGRPSLPSSSDAATSSENPLAAVNSTVVYSQKNTAQQFVKFQPQALSSLFSNCHVDNVQVFMGQNSAGFHRSCYQRYWFLYAKNALLGIRIIK</sequence>
<dbReference type="PANTHER" id="PTHR21446:SF12">
    <property type="entry name" value="POTASSIUM CHANNEL TETRAMERIZATION DOMAIN CONTAINING 1"/>
    <property type="match status" value="1"/>
</dbReference>
<dbReference type="GO" id="GO:0015074">
    <property type="term" value="P:DNA integration"/>
    <property type="evidence" value="ECO:0007669"/>
    <property type="project" value="InterPro"/>
</dbReference>
<evidence type="ECO:0000256" key="2">
    <source>
        <dbReference type="SAM" id="MobiDB-lite"/>
    </source>
</evidence>
<dbReference type="InterPro" id="IPR013762">
    <property type="entry name" value="Integrase-like_cat_sf"/>
</dbReference>
<protein>
    <recommendedName>
        <fullName evidence="5">Reverse transcriptase domain-containing protein</fullName>
    </recommendedName>
</protein>
<dbReference type="EMBL" id="LSMT01000386">
    <property type="protein sequence ID" value="PFX18900.1"/>
    <property type="molecule type" value="Genomic_DNA"/>
</dbReference>
<dbReference type="Proteomes" id="UP000225706">
    <property type="component" value="Unassembled WGS sequence"/>
</dbReference>